<feature type="compositionally biased region" description="Polar residues" evidence="1">
    <location>
        <begin position="616"/>
        <end position="627"/>
    </location>
</feature>
<comment type="caution">
    <text evidence="2">The sequence shown here is derived from an EMBL/GenBank/DDBJ whole genome shotgun (WGS) entry which is preliminary data.</text>
</comment>
<reference evidence="2 3" key="1">
    <citation type="submission" date="2016-09" db="EMBL/GenBank/DDBJ databases">
        <authorList>
            <person name="Capua I."/>
            <person name="De Benedictis P."/>
            <person name="Joannis T."/>
            <person name="Lombin L.H."/>
            <person name="Cattoli G."/>
        </authorList>
    </citation>
    <scope>NUCLEOTIDE SEQUENCE [LARGE SCALE GENOMIC DNA]</scope>
    <source>
        <strain evidence="2 3">IMI 309357</strain>
    </source>
</reference>
<dbReference type="AlphaFoldDB" id="A0A1G4BMJ3"/>
<dbReference type="RefSeq" id="XP_022479821.1">
    <property type="nucleotide sequence ID" value="XM_022613730.1"/>
</dbReference>
<feature type="region of interest" description="Disordered" evidence="1">
    <location>
        <begin position="533"/>
        <end position="594"/>
    </location>
</feature>
<evidence type="ECO:0000313" key="2">
    <source>
        <dbReference type="EMBL" id="OHF02682.1"/>
    </source>
</evidence>
<sequence length="718" mass="80167">MSSHQISVLDRLTVFLNDYDRWQDFLVNGGNAHTEEWYLGCMAEKIAYFDTAFREASWERTSWDQLFPKRSPKHQQQQSATRHEQTLAKSGRPEMLAEVESSVETSTFQAGSVFDGQMGQLSTPSTTASSVSDNPPIGPLQHGFFPKPCSTDGDSDVSSEENFRTDEGWDAGKEYHAMDISIRRVLSASPEYADAIIAALQCRLRYFTTQSQDSLIISELRTIILRTLHNQAEYEAVDEGSSSEGKRPTGDTRAGTESSATFAGSSITTQSPSPVKHERDKDEDEDDAQKKPPSKKPCHNLSERHWLCPYFVRHQSLVIGACRTPTTFRSFSDLKNHLRRRHCTGSREGGGPSRPELYMSDQHWEAIEAVSDGANKKKHKKGTKAAFEKQLGMFQAVWRILFPAAGAGPKSPFCEDFIIEEIGLLSDSIFDSRSQQAFERGEISNPTEYRANRTEFSEIMQQLFAIVADYKPKIADQFRDLFLLPTTGMISGHRISLPDISVGEEPGLSRISADVREWQSPQPSELTAAFVTSCGESPPHPSSSYSASDRTLVQSDPAAAGSTGGKKLYDEEPQQGIESRVRQPSTGPEMATNWETKVVRSELEWPTHETDHLHTQRVSSQAMSNCQPPRAQSGAPTSQLLKSPSVQQSTTPFLDQMVDSLLPFEAGFDDGWKGWTWEDGEWDSASDLTFSDQFSFNQPVTDTEESWKQSFEFADVHT</sequence>
<evidence type="ECO:0000313" key="3">
    <source>
        <dbReference type="Proteomes" id="UP000176998"/>
    </source>
</evidence>
<name>A0A1G4BMJ3_9PEZI</name>
<dbReference type="OrthoDB" id="4839470at2759"/>
<feature type="region of interest" description="Disordered" evidence="1">
    <location>
        <begin position="65"/>
        <end position="102"/>
    </location>
</feature>
<dbReference type="EMBL" id="MJBS01000011">
    <property type="protein sequence ID" value="OHF02682.1"/>
    <property type="molecule type" value="Genomic_DNA"/>
</dbReference>
<feature type="region of interest" description="Disordered" evidence="1">
    <location>
        <begin position="234"/>
        <end position="298"/>
    </location>
</feature>
<proteinExistence type="predicted"/>
<dbReference type="GeneID" id="34555240"/>
<feature type="region of interest" description="Disordered" evidence="1">
    <location>
        <begin position="610"/>
        <end position="648"/>
    </location>
</feature>
<feature type="compositionally biased region" description="Polar residues" evidence="1">
    <location>
        <begin position="255"/>
        <end position="273"/>
    </location>
</feature>
<organism evidence="2 3">
    <name type="scientific">Colletotrichum orchidophilum</name>
    <dbReference type="NCBI Taxonomy" id="1209926"/>
    <lineage>
        <taxon>Eukaryota</taxon>
        <taxon>Fungi</taxon>
        <taxon>Dikarya</taxon>
        <taxon>Ascomycota</taxon>
        <taxon>Pezizomycotina</taxon>
        <taxon>Sordariomycetes</taxon>
        <taxon>Hypocreomycetidae</taxon>
        <taxon>Glomerellales</taxon>
        <taxon>Glomerellaceae</taxon>
        <taxon>Colletotrichum</taxon>
    </lineage>
</organism>
<feature type="compositionally biased region" description="Polar residues" evidence="1">
    <location>
        <begin position="634"/>
        <end position="648"/>
    </location>
</feature>
<accession>A0A1G4BMJ3</accession>
<keyword evidence="3" id="KW-1185">Reference proteome</keyword>
<evidence type="ECO:0000256" key="1">
    <source>
        <dbReference type="SAM" id="MobiDB-lite"/>
    </source>
</evidence>
<protein>
    <submittedName>
        <fullName evidence="2">Uncharacterized protein</fullName>
    </submittedName>
</protein>
<gene>
    <name evidence="2" type="ORF">CORC01_02078</name>
</gene>
<dbReference type="Proteomes" id="UP000176998">
    <property type="component" value="Unassembled WGS sequence"/>
</dbReference>